<dbReference type="PANTHER" id="PTHR43092">
    <property type="entry name" value="L-CYSTEINE DESULFHYDRASE"/>
    <property type="match status" value="1"/>
</dbReference>
<reference evidence="3 4" key="1">
    <citation type="submission" date="2015-03" db="EMBL/GenBank/DDBJ databases">
        <title>Genome assembly of Sandaracinus amylolyticus DSM 53668.</title>
        <authorList>
            <person name="Sharma G."/>
            <person name="Subramanian S."/>
        </authorList>
    </citation>
    <scope>NUCLEOTIDE SEQUENCE [LARGE SCALE GENOMIC DNA]</scope>
    <source>
        <strain evidence="3 4">DSM 53668</strain>
    </source>
</reference>
<dbReference type="InterPro" id="IPR015424">
    <property type="entry name" value="PyrdxlP-dep_Trfase"/>
</dbReference>
<sequence length="390" mass="42404">MRHHFALDPSITFLNHGSFGACPRVVLDAQRAIRDRMEAEPVRFFTREAPALIDAARERIAAFVGAHPEDLVFVRNATQAVSAVLASLPLEPGDELLTTDHAYGACKNALDFFAQKRGARVVVAHVPFPITHASQVTDAILAAVTPRTRVALIDHVTSPTGLVFPIADIVAALRERGVETLVDGAHAPGMLPLALDRLGAAYYTGNLHKWLCAPKGCAILHVRRDRQSDLHPSTISHGARSKRARPRLWEEFDWVGTDDPSPWICAPDALDAISSFLPGGIDALRARNRSLALFARDRLCETLGVAAPAPDDMIGSLAAVPLPTSSAPPPASAFEIDPLQDALFTRHQIEIPVFPHPAPPARLIRIACQIYVERADVERLCDALRNELAR</sequence>
<dbReference type="AlphaFoldDB" id="A0A0F6YP54"/>
<keyword evidence="4" id="KW-1185">Reference proteome</keyword>
<evidence type="ECO:0000256" key="1">
    <source>
        <dbReference type="ARBA" id="ARBA00022898"/>
    </source>
</evidence>
<dbReference type="InterPro" id="IPR015421">
    <property type="entry name" value="PyrdxlP-dep_Trfase_major"/>
</dbReference>
<evidence type="ECO:0000313" key="3">
    <source>
        <dbReference type="EMBL" id="AKF11113.1"/>
    </source>
</evidence>
<dbReference type="SUPFAM" id="SSF53383">
    <property type="entry name" value="PLP-dependent transferases"/>
    <property type="match status" value="1"/>
</dbReference>
<dbReference type="Gene3D" id="3.40.640.10">
    <property type="entry name" value="Type I PLP-dependent aspartate aminotransferase-like (Major domain)"/>
    <property type="match status" value="1"/>
</dbReference>
<dbReference type="Proteomes" id="UP000034883">
    <property type="component" value="Chromosome"/>
</dbReference>
<proteinExistence type="predicted"/>
<feature type="domain" description="Aminotransferase class V" evidence="2">
    <location>
        <begin position="23"/>
        <end position="313"/>
    </location>
</feature>
<name>A0A0F6YP54_9BACT</name>
<evidence type="ECO:0000259" key="2">
    <source>
        <dbReference type="Pfam" id="PF00266"/>
    </source>
</evidence>
<dbReference type="Pfam" id="PF00266">
    <property type="entry name" value="Aminotran_5"/>
    <property type="match status" value="1"/>
</dbReference>
<accession>A0A0F6YP54</accession>
<dbReference type="RefSeq" id="WP_053238013.1">
    <property type="nucleotide sequence ID" value="NZ_CP011125.1"/>
</dbReference>
<dbReference type="EMBL" id="CP011125">
    <property type="protein sequence ID" value="AKF11113.1"/>
    <property type="molecule type" value="Genomic_DNA"/>
</dbReference>
<dbReference type="PANTHER" id="PTHR43092:SF2">
    <property type="entry name" value="HERCYNYLCYSTEINE SULFOXIDE LYASE"/>
    <property type="match status" value="1"/>
</dbReference>
<dbReference type="Gene3D" id="3.90.1150.10">
    <property type="entry name" value="Aspartate Aminotransferase, domain 1"/>
    <property type="match status" value="1"/>
</dbReference>
<dbReference type="InterPro" id="IPR015422">
    <property type="entry name" value="PyrdxlP-dep_Trfase_small"/>
</dbReference>
<dbReference type="InterPro" id="IPR000192">
    <property type="entry name" value="Aminotrans_V_dom"/>
</dbReference>
<protein>
    <submittedName>
        <fullName evidence="3">Cysteine desulfurase</fullName>
    </submittedName>
</protein>
<organism evidence="3 4">
    <name type="scientific">Sandaracinus amylolyticus</name>
    <dbReference type="NCBI Taxonomy" id="927083"/>
    <lineage>
        <taxon>Bacteria</taxon>
        <taxon>Pseudomonadati</taxon>
        <taxon>Myxococcota</taxon>
        <taxon>Polyangia</taxon>
        <taxon>Polyangiales</taxon>
        <taxon>Sandaracinaceae</taxon>
        <taxon>Sandaracinus</taxon>
    </lineage>
</organism>
<dbReference type="PROSITE" id="PS51257">
    <property type="entry name" value="PROKAR_LIPOPROTEIN"/>
    <property type="match status" value="1"/>
</dbReference>
<dbReference type="OrthoDB" id="9804366at2"/>
<dbReference type="KEGG" id="samy:DB32_008262"/>
<gene>
    <name evidence="3" type="ORF">DB32_008262</name>
</gene>
<dbReference type="STRING" id="927083.DB32_008262"/>
<evidence type="ECO:0000313" key="4">
    <source>
        <dbReference type="Proteomes" id="UP000034883"/>
    </source>
</evidence>
<keyword evidence="1" id="KW-0663">Pyridoxal phosphate</keyword>